<proteinExistence type="predicted"/>
<dbReference type="Pfam" id="PF21278">
    <property type="entry name" value="YlmH_1st"/>
    <property type="match status" value="1"/>
</dbReference>
<name>A0A2T0WB63_9LACT</name>
<dbReference type="SUPFAM" id="SSF55174">
    <property type="entry name" value="Alpha-L RNA-binding motif"/>
    <property type="match status" value="1"/>
</dbReference>
<dbReference type="Pfam" id="PF01479">
    <property type="entry name" value="S4"/>
    <property type="match status" value="1"/>
</dbReference>
<dbReference type="CDD" id="cd00165">
    <property type="entry name" value="S4"/>
    <property type="match status" value="1"/>
</dbReference>
<reference evidence="3 4" key="1">
    <citation type="submission" date="2018-03" db="EMBL/GenBank/DDBJ databases">
        <title>Genomic Encyclopedia of Archaeal and Bacterial Type Strains, Phase II (KMG-II): from individual species to whole genera.</title>
        <authorList>
            <person name="Goeker M."/>
        </authorList>
    </citation>
    <scope>NUCLEOTIDE SEQUENCE [LARGE SCALE GENOMIC DNA]</scope>
    <source>
        <strain evidence="3 4">DSM 13175</strain>
    </source>
</reference>
<evidence type="ECO:0000313" key="3">
    <source>
        <dbReference type="EMBL" id="PRY83950.1"/>
    </source>
</evidence>
<dbReference type="PROSITE" id="PS50889">
    <property type="entry name" value="S4"/>
    <property type="match status" value="1"/>
</dbReference>
<dbReference type="Gene3D" id="3.10.290.10">
    <property type="entry name" value="RNA-binding S4 domain"/>
    <property type="match status" value="1"/>
</dbReference>
<keyword evidence="4" id="KW-1185">Reference proteome</keyword>
<dbReference type="Proteomes" id="UP000238205">
    <property type="component" value="Unassembled WGS sequence"/>
</dbReference>
<organism evidence="3 4">
    <name type="scientific">Alkalibacterium olivapovliticus</name>
    <dbReference type="NCBI Taxonomy" id="99907"/>
    <lineage>
        <taxon>Bacteria</taxon>
        <taxon>Bacillati</taxon>
        <taxon>Bacillota</taxon>
        <taxon>Bacilli</taxon>
        <taxon>Lactobacillales</taxon>
        <taxon>Carnobacteriaceae</taxon>
        <taxon>Alkalibacterium</taxon>
    </lineage>
</organism>
<dbReference type="OrthoDB" id="9812787at2"/>
<dbReference type="PANTHER" id="PTHR13633">
    <property type="entry name" value="MITOCHONDRIAL TRANSCRIPTION RESCUE FACTOR 1"/>
    <property type="match status" value="1"/>
</dbReference>
<dbReference type="Gene3D" id="3.30.70.330">
    <property type="match status" value="1"/>
</dbReference>
<dbReference type="GO" id="GO:0003723">
    <property type="term" value="F:RNA binding"/>
    <property type="evidence" value="ECO:0007669"/>
    <property type="project" value="UniProtKB-KW"/>
</dbReference>
<dbReference type="EMBL" id="PVTO01000002">
    <property type="protein sequence ID" value="PRY83950.1"/>
    <property type="molecule type" value="Genomic_DNA"/>
</dbReference>
<dbReference type="InterPro" id="IPR048443">
    <property type="entry name" value="RqcP2_N"/>
</dbReference>
<dbReference type="AlphaFoldDB" id="A0A2T0WB63"/>
<dbReference type="Gene3D" id="3.30.1370.160">
    <property type="match status" value="1"/>
</dbReference>
<dbReference type="InterPro" id="IPR040591">
    <property type="entry name" value="RqcP2_RBD"/>
</dbReference>
<evidence type="ECO:0000256" key="1">
    <source>
        <dbReference type="PROSITE-ProRule" id="PRU00182"/>
    </source>
</evidence>
<comment type="caution">
    <text evidence="3">The sequence shown here is derived from an EMBL/GenBank/DDBJ whole genome shotgun (WGS) entry which is preliminary data.</text>
</comment>
<gene>
    <name evidence="3" type="ORF">CLV38_102137</name>
</gene>
<dbReference type="RefSeq" id="WP_106190655.1">
    <property type="nucleotide sequence ID" value="NZ_PVTO01000002.1"/>
</dbReference>
<evidence type="ECO:0000313" key="4">
    <source>
        <dbReference type="Proteomes" id="UP000238205"/>
    </source>
</evidence>
<sequence>MENIYQHFREEEKRFIDQTLDWAQQVDMQYTPYLTPFLDPREQYIVESVIGQYEEVQINEYGGYEAAERKRLYLSPSYFEPEQKDFDIKLAEIRYPKKFADLSHGKILGTLMGSGIERNKIGDIITDGERWQFFAEGAIMDFLLSSIDKVGNISIQLEETAYTDIIRPKDTWEDRDVIVSSLRLDVVLASAFNFSRQKSKELISSGKVKVNWNETERPDSVLGIYDVISIRGYRRIRLQSIEGKTKKEKIRLSLGVLDRNS</sequence>
<dbReference type="InterPro" id="IPR002942">
    <property type="entry name" value="S4_RNA-bd"/>
</dbReference>
<feature type="domain" description="RNA-binding S4" evidence="2">
    <location>
        <begin position="182"/>
        <end position="241"/>
    </location>
</feature>
<dbReference type="PANTHER" id="PTHR13633:SF3">
    <property type="entry name" value="MITOCHONDRIAL TRANSCRIPTION RESCUE FACTOR 1"/>
    <property type="match status" value="1"/>
</dbReference>
<protein>
    <submittedName>
        <fullName evidence="3">RNA-binding protein YlmH</fullName>
    </submittedName>
</protein>
<dbReference type="SMART" id="SM00363">
    <property type="entry name" value="S4"/>
    <property type="match status" value="1"/>
</dbReference>
<keyword evidence="1" id="KW-0694">RNA-binding</keyword>
<dbReference type="InterPro" id="IPR012677">
    <property type="entry name" value="Nucleotide-bd_a/b_plait_sf"/>
</dbReference>
<dbReference type="Pfam" id="PF17774">
    <property type="entry name" value="YlmH_RBD"/>
    <property type="match status" value="1"/>
</dbReference>
<dbReference type="InterPro" id="IPR036986">
    <property type="entry name" value="S4_RNA-bd_sf"/>
</dbReference>
<accession>A0A2T0WB63</accession>
<evidence type="ECO:0000259" key="2">
    <source>
        <dbReference type="SMART" id="SM00363"/>
    </source>
</evidence>